<dbReference type="PANTHER" id="PTHR40980:SF4">
    <property type="entry name" value="TONB-DEPENDENT RECEPTOR-LIKE BETA-BARREL DOMAIN-CONTAINING PROTEIN"/>
    <property type="match status" value="1"/>
</dbReference>
<evidence type="ECO:0000256" key="4">
    <source>
        <dbReference type="SAM" id="SignalP"/>
    </source>
</evidence>
<evidence type="ECO:0000313" key="7">
    <source>
        <dbReference type="Proteomes" id="UP000601055"/>
    </source>
</evidence>
<sequence>MLKNPNTKMKSILFLCLCLFANLLANAQTIKGKLVDGKTSQGVSMVNLTLTNQDHTNLIKYANSDTLGLFEFKEISSGKYILTVSSIGYQKLQKELTINENGPKTLELGNILINEDLNQLKEITITSGTPSFSTQNGQMKIGVANNTFFKSSANLLDVFRKLPGLQVNQDGTMLLAGRVTPTLFVDGKPVNMSNDEIQTYLSSLSPDMVESVELINQPSSKYDGEYQGIIDVKLKRNQSLGLRGTYNARFQRNNYSLLDNNLSLTYKTNRLIYDLKLGHTTGSTFYKYYALQYLPNTNAMTTDTRTATSNQNFNVQARVAYELQKGQSLEAFARTFQVDRNAVTNNQLLTQTNNLGQTIAHVSGGNNALPKQYNYAGGLNYDAQFKNGELHIIASLAQIDNRQTEDIQNWNALNNEWLNYWKTSSRNNILIHTAQADYSQAMGTGKLEFGGKFAYTTTQNNLRYDTLVNAVFNLDPKRSNQFGYREYITAGYLSYLGKWDKINYSLSLRTEHTRTIANSITTNVVTERKYLKWLPSLNITYTINNGEQLSFSYSRRLTRPTFAALNPFRFYYSPRHYWIGNPYLQPSTTNLFALVYSRKALNISLNAGRETDVLARYPEYNPETNELIFLGRNLPYRNFANLQLSSPLTINKWWRMNNNIAFYYAKELTPYFDQTYRIGIFNYTISGSQVFSLKDWLLDVSYSYESKSGNGLYVFKPVYGVDFGLQKAWFKNKLNTKLTLYDAFDNIKRRLIFREKSIINNDMYHYFGAQRLVFSLTYNFGTSTYKIKDSKKSEEENRAN</sequence>
<protein>
    <submittedName>
        <fullName evidence="6">Outer membrane beta-barrel protein</fullName>
    </submittedName>
</protein>
<dbReference type="Proteomes" id="UP000601055">
    <property type="component" value="Unassembled WGS sequence"/>
</dbReference>
<evidence type="ECO:0000256" key="2">
    <source>
        <dbReference type="ARBA" id="ARBA00023136"/>
    </source>
</evidence>
<dbReference type="Pfam" id="PF13715">
    <property type="entry name" value="CarbopepD_reg_2"/>
    <property type="match status" value="1"/>
</dbReference>
<feature type="domain" description="Outer membrane protein beta-barrel" evidence="5">
    <location>
        <begin position="387"/>
        <end position="778"/>
    </location>
</feature>
<feature type="signal peptide" evidence="4">
    <location>
        <begin position="1"/>
        <end position="27"/>
    </location>
</feature>
<dbReference type="InterPro" id="IPR036942">
    <property type="entry name" value="Beta-barrel_TonB_sf"/>
</dbReference>
<evidence type="ECO:0000256" key="3">
    <source>
        <dbReference type="ARBA" id="ARBA00023237"/>
    </source>
</evidence>
<dbReference type="Gene3D" id="2.40.170.20">
    <property type="entry name" value="TonB-dependent receptor, beta-barrel domain"/>
    <property type="match status" value="1"/>
</dbReference>
<comment type="caution">
    <text evidence="6">The sequence shown here is derived from an EMBL/GenBank/DDBJ whole genome shotgun (WGS) entry which is preliminary data.</text>
</comment>
<gene>
    <name evidence="6" type="ORF">GM921_13090</name>
</gene>
<evidence type="ECO:0000259" key="5">
    <source>
        <dbReference type="Pfam" id="PF14905"/>
    </source>
</evidence>
<dbReference type="InterPro" id="IPR037066">
    <property type="entry name" value="Plug_dom_sf"/>
</dbReference>
<accession>A0A923IUW9</accession>
<dbReference type="SUPFAM" id="SSF49478">
    <property type="entry name" value="Cna protein B-type domain"/>
    <property type="match status" value="1"/>
</dbReference>
<name>A0A923IUW9_9SPHI</name>
<dbReference type="AlphaFoldDB" id="A0A923IUW9"/>
<dbReference type="GO" id="GO:0009279">
    <property type="term" value="C:cell outer membrane"/>
    <property type="evidence" value="ECO:0007669"/>
    <property type="project" value="UniProtKB-SubCell"/>
</dbReference>
<dbReference type="Pfam" id="PF14905">
    <property type="entry name" value="OMP_b-brl_3"/>
    <property type="match status" value="1"/>
</dbReference>
<feature type="chain" id="PRO_5037458632" evidence="4">
    <location>
        <begin position="28"/>
        <end position="800"/>
    </location>
</feature>
<keyword evidence="7" id="KW-1185">Reference proteome</keyword>
<reference evidence="6" key="1">
    <citation type="submission" date="2019-11" db="EMBL/GenBank/DDBJ databases">
        <title>Description of Pedobacter sp. LMG 31464T.</title>
        <authorList>
            <person name="Carlier A."/>
            <person name="Qi S."/>
            <person name="Vandamme P."/>
        </authorList>
    </citation>
    <scope>NUCLEOTIDE SEQUENCE</scope>
    <source>
        <strain evidence="6">LMG 31464</strain>
    </source>
</reference>
<dbReference type="Gene3D" id="2.60.40.1120">
    <property type="entry name" value="Carboxypeptidase-like, regulatory domain"/>
    <property type="match status" value="1"/>
</dbReference>
<dbReference type="Gene3D" id="2.170.130.10">
    <property type="entry name" value="TonB-dependent receptor, plug domain"/>
    <property type="match status" value="1"/>
</dbReference>
<proteinExistence type="predicted"/>
<comment type="subcellular location">
    <subcellularLocation>
        <location evidence="1">Cell outer membrane</location>
    </subcellularLocation>
</comment>
<keyword evidence="2" id="KW-0472">Membrane</keyword>
<evidence type="ECO:0000256" key="1">
    <source>
        <dbReference type="ARBA" id="ARBA00004442"/>
    </source>
</evidence>
<keyword evidence="3" id="KW-0998">Cell outer membrane</keyword>
<dbReference type="PANTHER" id="PTHR40980">
    <property type="entry name" value="PLUG DOMAIN-CONTAINING PROTEIN"/>
    <property type="match status" value="1"/>
</dbReference>
<dbReference type="EMBL" id="WNXD01000002">
    <property type="protein sequence ID" value="MBB2146430.1"/>
    <property type="molecule type" value="Genomic_DNA"/>
</dbReference>
<organism evidence="6 7">
    <name type="scientific">Pedobacter planticolens</name>
    <dbReference type="NCBI Taxonomy" id="2679964"/>
    <lineage>
        <taxon>Bacteria</taxon>
        <taxon>Pseudomonadati</taxon>
        <taxon>Bacteroidota</taxon>
        <taxon>Sphingobacteriia</taxon>
        <taxon>Sphingobacteriales</taxon>
        <taxon>Sphingobacteriaceae</taxon>
        <taxon>Pedobacter</taxon>
    </lineage>
</organism>
<dbReference type="SUPFAM" id="SSF56935">
    <property type="entry name" value="Porins"/>
    <property type="match status" value="1"/>
</dbReference>
<evidence type="ECO:0000313" key="6">
    <source>
        <dbReference type="EMBL" id="MBB2146430.1"/>
    </source>
</evidence>
<dbReference type="InterPro" id="IPR041700">
    <property type="entry name" value="OMP_b-brl_3"/>
</dbReference>
<keyword evidence="4" id="KW-0732">Signal</keyword>